<name>A0A3L7ARI6_9MICO</name>
<dbReference type="SUPFAM" id="SSF46785">
    <property type="entry name" value="Winged helix' DNA-binding domain"/>
    <property type="match status" value="1"/>
</dbReference>
<evidence type="ECO:0000313" key="3">
    <source>
        <dbReference type="Proteomes" id="UP000269438"/>
    </source>
</evidence>
<reference evidence="2 3" key="1">
    <citation type="submission" date="2018-10" db="EMBL/GenBank/DDBJ databases">
        <authorList>
            <person name="Li J."/>
        </authorList>
    </citation>
    <scope>NUCLEOTIDE SEQUENCE [LARGE SCALE GENOMIC DNA]</scope>
    <source>
        <strain evidence="2 3">JCM 11654</strain>
    </source>
</reference>
<keyword evidence="3" id="KW-1185">Reference proteome</keyword>
<evidence type="ECO:0000259" key="1">
    <source>
        <dbReference type="Pfam" id="PF03551"/>
    </source>
</evidence>
<dbReference type="Proteomes" id="UP000269438">
    <property type="component" value="Unassembled WGS sequence"/>
</dbReference>
<dbReference type="InterPro" id="IPR005149">
    <property type="entry name" value="Tscrpt_reg_PadR_N"/>
</dbReference>
<dbReference type="InterPro" id="IPR036390">
    <property type="entry name" value="WH_DNA-bd_sf"/>
</dbReference>
<comment type="caution">
    <text evidence="2">The sequence shown here is derived from an EMBL/GenBank/DDBJ whole genome shotgun (WGS) entry which is preliminary data.</text>
</comment>
<gene>
    <name evidence="2" type="ORF">D9V34_10220</name>
</gene>
<dbReference type="InterPro" id="IPR036388">
    <property type="entry name" value="WH-like_DNA-bd_sf"/>
</dbReference>
<protein>
    <submittedName>
        <fullName evidence="2">PadR family transcriptional regulator</fullName>
    </submittedName>
</protein>
<dbReference type="AlphaFoldDB" id="A0A3L7ARI6"/>
<dbReference type="Pfam" id="PF03551">
    <property type="entry name" value="PadR"/>
    <property type="match status" value="1"/>
</dbReference>
<evidence type="ECO:0000313" key="2">
    <source>
        <dbReference type="EMBL" id="RLP82180.1"/>
    </source>
</evidence>
<proteinExistence type="predicted"/>
<dbReference type="Gene3D" id="1.10.10.10">
    <property type="entry name" value="Winged helix-like DNA-binding domain superfamily/Winged helix DNA-binding domain"/>
    <property type="match status" value="1"/>
</dbReference>
<organism evidence="2 3">
    <name type="scientific">Mycetocola lacteus</name>
    <dbReference type="NCBI Taxonomy" id="76637"/>
    <lineage>
        <taxon>Bacteria</taxon>
        <taxon>Bacillati</taxon>
        <taxon>Actinomycetota</taxon>
        <taxon>Actinomycetes</taxon>
        <taxon>Micrococcales</taxon>
        <taxon>Microbacteriaceae</taxon>
        <taxon>Mycetocola</taxon>
    </lineage>
</organism>
<accession>A0A3L7ARI6</accession>
<feature type="domain" description="Transcription regulator PadR N-terminal" evidence="1">
    <location>
        <begin position="80"/>
        <end position="145"/>
    </location>
</feature>
<dbReference type="OrthoDB" id="3186544at2"/>
<sequence>MNTIPRLCLSLFWMDTGFPSFVVMRLPLRTQTMLPGSPARLCHYVQIIRTDASVLPPGSLYSVEDNRMSERHHVSVKGSLLAILTLGPAYGLQIRDELTVRAPHRAGINVGQIYGTLDRLLTAGLVRSAGLTEDSLPLYELSADGVEFAASWTTAPEQAQAPDWNDMQDQLLITASLPGSADDVRALLVGYREAWSSWAESAEIPEAPHAAQPFVTAARAAQAEAALAWIDRVGAELASGRAVERAARPLRPRRGRKPTRGFSA</sequence>
<dbReference type="EMBL" id="RCUY01000009">
    <property type="protein sequence ID" value="RLP82180.1"/>
    <property type="molecule type" value="Genomic_DNA"/>
</dbReference>